<keyword evidence="3" id="KW-1003">Cell membrane</keyword>
<keyword evidence="6 7" id="KW-0472">Membrane</keyword>
<dbReference type="Pfam" id="PF00528">
    <property type="entry name" value="BPD_transp_1"/>
    <property type="match status" value="1"/>
</dbReference>
<feature type="domain" description="ABC transmembrane type-1" evidence="8">
    <location>
        <begin position="61"/>
        <end position="242"/>
    </location>
</feature>
<dbReference type="STRING" id="1123282.SAMN02745823_01768"/>
<comment type="subcellular location">
    <subcellularLocation>
        <location evidence="1 7">Cell membrane</location>
        <topology evidence="1 7">Multi-pass membrane protein</topology>
    </subcellularLocation>
</comment>
<feature type="transmembrane region" description="Helical" evidence="7">
    <location>
        <begin position="224"/>
        <end position="243"/>
    </location>
</feature>
<dbReference type="PANTHER" id="PTHR30151">
    <property type="entry name" value="ALKANE SULFONATE ABC TRANSPORTER-RELATED, MEMBRANE SUBUNIT"/>
    <property type="match status" value="1"/>
</dbReference>
<keyword evidence="10" id="KW-1185">Reference proteome</keyword>
<dbReference type="PROSITE" id="PS50928">
    <property type="entry name" value="ABC_TM1"/>
    <property type="match status" value="1"/>
</dbReference>
<evidence type="ECO:0000256" key="7">
    <source>
        <dbReference type="RuleBase" id="RU363032"/>
    </source>
</evidence>
<dbReference type="GO" id="GO:0005886">
    <property type="term" value="C:plasma membrane"/>
    <property type="evidence" value="ECO:0007669"/>
    <property type="project" value="UniProtKB-SubCell"/>
</dbReference>
<dbReference type="PANTHER" id="PTHR30151:SF0">
    <property type="entry name" value="ABC TRANSPORTER PERMEASE PROTEIN MJ0413-RELATED"/>
    <property type="match status" value="1"/>
</dbReference>
<evidence type="ECO:0000313" key="10">
    <source>
        <dbReference type="Proteomes" id="UP000183995"/>
    </source>
</evidence>
<name>A0A1M5XG46_9FIRM</name>
<dbReference type="CDD" id="cd06261">
    <property type="entry name" value="TM_PBP2"/>
    <property type="match status" value="1"/>
</dbReference>
<protein>
    <submittedName>
        <fullName evidence="9">NitT/TauT family transport system permease protein</fullName>
    </submittedName>
</protein>
<feature type="transmembrane region" description="Helical" evidence="7">
    <location>
        <begin position="192"/>
        <end position="212"/>
    </location>
</feature>
<evidence type="ECO:0000256" key="6">
    <source>
        <dbReference type="ARBA" id="ARBA00023136"/>
    </source>
</evidence>
<keyword evidence="5 7" id="KW-1133">Transmembrane helix</keyword>
<organism evidence="9 10">
    <name type="scientific">Sporobacter termitidis DSM 10068</name>
    <dbReference type="NCBI Taxonomy" id="1123282"/>
    <lineage>
        <taxon>Bacteria</taxon>
        <taxon>Bacillati</taxon>
        <taxon>Bacillota</taxon>
        <taxon>Clostridia</taxon>
        <taxon>Eubacteriales</taxon>
        <taxon>Oscillospiraceae</taxon>
        <taxon>Sporobacter</taxon>
    </lineage>
</organism>
<evidence type="ECO:0000256" key="1">
    <source>
        <dbReference type="ARBA" id="ARBA00004651"/>
    </source>
</evidence>
<dbReference type="AlphaFoldDB" id="A0A1M5XG46"/>
<dbReference type="OrthoDB" id="9804353at2"/>
<dbReference type="Gene3D" id="1.10.3720.10">
    <property type="entry name" value="MetI-like"/>
    <property type="match status" value="1"/>
</dbReference>
<gene>
    <name evidence="9" type="ORF">SAMN02745823_01768</name>
</gene>
<dbReference type="RefSeq" id="WP_073077856.1">
    <property type="nucleotide sequence ID" value="NZ_FQXV01000005.1"/>
</dbReference>
<evidence type="ECO:0000256" key="4">
    <source>
        <dbReference type="ARBA" id="ARBA00022692"/>
    </source>
</evidence>
<dbReference type="EMBL" id="FQXV01000005">
    <property type="protein sequence ID" value="SHH98484.1"/>
    <property type="molecule type" value="Genomic_DNA"/>
</dbReference>
<dbReference type="GO" id="GO:0055085">
    <property type="term" value="P:transmembrane transport"/>
    <property type="evidence" value="ECO:0007669"/>
    <property type="project" value="InterPro"/>
</dbReference>
<reference evidence="9 10" key="1">
    <citation type="submission" date="2016-11" db="EMBL/GenBank/DDBJ databases">
        <authorList>
            <person name="Jaros S."/>
            <person name="Januszkiewicz K."/>
            <person name="Wedrychowicz H."/>
        </authorList>
    </citation>
    <scope>NUCLEOTIDE SEQUENCE [LARGE SCALE GENOMIC DNA]</scope>
    <source>
        <strain evidence="9 10">DSM 10068</strain>
    </source>
</reference>
<feature type="transmembrane region" description="Helical" evidence="7">
    <location>
        <begin position="68"/>
        <end position="91"/>
    </location>
</feature>
<dbReference type="Proteomes" id="UP000183995">
    <property type="component" value="Unassembled WGS sequence"/>
</dbReference>
<feature type="transmembrane region" description="Helical" evidence="7">
    <location>
        <begin position="103"/>
        <end position="121"/>
    </location>
</feature>
<dbReference type="InterPro" id="IPR000515">
    <property type="entry name" value="MetI-like"/>
</dbReference>
<dbReference type="SUPFAM" id="SSF161098">
    <property type="entry name" value="MetI-like"/>
    <property type="match status" value="1"/>
</dbReference>
<dbReference type="InterPro" id="IPR035906">
    <property type="entry name" value="MetI-like_sf"/>
</dbReference>
<evidence type="ECO:0000259" key="8">
    <source>
        <dbReference type="PROSITE" id="PS50928"/>
    </source>
</evidence>
<comment type="similarity">
    <text evidence="7">Belongs to the binding-protein-dependent transport system permease family.</text>
</comment>
<keyword evidence="4 7" id="KW-0812">Transmembrane</keyword>
<evidence type="ECO:0000256" key="2">
    <source>
        <dbReference type="ARBA" id="ARBA00022448"/>
    </source>
</evidence>
<evidence type="ECO:0000256" key="5">
    <source>
        <dbReference type="ARBA" id="ARBA00022989"/>
    </source>
</evidence>
<proteinExistence type="inferred from homology"/>
<sequence>MKRFLIKANKRLMSFYLLIILLVIWQLAPSLGWTNPMYVPSLSTIATEAVKMTIPQVLLNVGVSLRRVLIGFLLCVAGGLPLAFLMGGAVPKVALALRSLMQFLSQIPAYILFPVITMIWGPGEKSIAIVIFWSGFWPLLFTTIQGIQDIDPKLIRCARTMNAGPLTLFVKVILPAVLPNLMRGIRLGMTNCFLILIGAETMGGESGIGWLINHSQRMGQVPLIYLGAILAAVLGFLLNLLMLKLENRIVKWKQLPEDAAA</sequence>
<evidence type="ECO:0000313" key="9">
    <source>
        <dbReference type="EMBL" id="SHH98484.1"/>
    </source>
</evidence>
<evidence type="ECO:0000256" key="3">
    <source>
        <dbReference type="ARBA" id="ARBA00022475"/>
    </source>
</evidence>
<accession>A0A1M5XG46</accession>
<keyword evidence="2 7" id="KW-0813">Transport</keyword>
<feature type="transmembrane region" description="Helical" evidence="7">
    <location>
        <begin position="127"/>
        <end position="147"/>
    </location>
</feature>